<dbReference type="SMART" id="SM01244">
    <property type="entry name" value="IRS"/>
    <property type="match status" value="1"/>
</dbReference>
<protein>
    <submittedName>
        <fullName evidence="2">Docking protein 3</fullName>
    </submittedName>
</protein>
<dbReference type="AlphaFoldDB" id="A0A833YR07"/>
<reference evidence="2 3" key="1">
    <citation type="journal article" date="2020" name="Nature">
        <title>Six reference-quality genomes reveal evolution of bat adaptations.</title>
        <authorList>
            <person name="Jebb D."/>
            <person name="Huang Z."/>
            <person name="Pippel M."/>
            <person name="Hughes G.M."/>
            <person name="Lavrichenko K."/>
            <person name="Devanna P."/>
            <person name="Winkler S."/>
            <person name="Jermiin L.S."/>
            <person name="Skirmuntt E.C."/>
            <person name="Katzourakis A."/>
            <person name="Burkitt-Gray L."/>
            <person name="Ray D.A."/>
            <person name="Sullivan K.A.M."/>
            <person name="Roscito J.G."/>
            <person name="Kirilenko B.M."/>
            <person name="Davalos L.M."/>
            <person name="Corthals A.P."/>
            <person name="Power M.L."/>
            <person name="Jones G."/>
            <person name="Ransome R.D."/>
            <person name="Dechmann D.K.N."/>
            <person name="Locatelli A.G."/>
            <person name="Puechmaille S.J."/>
            <person name="Fedrigo O."/>
            <person name="Jarvis E.D."/>
            <person name="Hiller M."/>
            <person name="Vernes S.C."/>
            <person name="Myers E.W."/>
            <person name="Teeling E.C."/>
        </authorList>
    </citation>
    <scope>NUCLEOTIDE SEQUENCE [LARGE SCALE GENOMIC DNA]</scope>
    <source>
        <strain evidence="2">Bat1K_MPI-CBG_1</strain>
    </source>
</reference>
<dbReference type="GO" id="GO:0043410">
    <property type="term" value="P:positive regulation of MAPK cascade"/>
    <property type="evidence" value="ECO:0007669"/>
    <property type="project" value="TreeGrafter"/>
</dbReference>
<dbReference type="InterPro" id="IPR002404">
    <property type="entry name" value="IRS_PTB"/>
</dbReference>
<dbReference type="GO" id="GO:0005737">
    <property type="term" value="C:cytoplasm"/>
    <property type="evidence" value="ECO:0007669"/>
    <property type="project" value="TreeGrafter"/>
</dbReference>
<dbReference type="PROSITE" id="PS51064">
    <property type="entry name" value="IRS_PTB"/>
    <property type="match status" value="1"/>
</dbReference>
<name>A0A833YR07_9CHIR</name>
<dbReference type="InterPro" id="IPR050996">
    <property type="entry name" value="Docking_Protein_DOK"/>
</dbReference>
<dbReference type="GO" id="GO:0007265">
    <property type="term" value="P:Ras protein signal transduction"/>
    <property type="evidence" value="ECO:0007669"/>
    <property type="project" value="TreeGrafter"/>
</dbReference>
<sequence>MGPICQLAFPGTGDCATGAGEAEAPKWGLVPMEENSIYSSLLEVDKFPVVVQRTEAATRCHLKGSYVLLLSQDAIQLSEPASPQALYTWPYHFLRKFGSDKPPSSRPVWDCGCRHRSTEGAAA</sequence>
<evidence type="ECO:0000313" key="3">
    <source>
        <dbReference type="Proteomes" id="UP000664940"/>
    </source>
</evidence>
<dbReference type="GO" id="GO:0007169">
    <property type="term" value="P:cell surface receptor protein tyrosine kinase signaling pathway"/>
    <property type="evidence" value="ECO:0007669"/>
    <property type="project" value="TreeGrafter"/>
</dbReference>
<dbReference type="InterPro" id="IPR011993">
    <property type="entry name" value="PH-like_dom_sf"/>
</dbReference>
<evidence type="ECO:0000259" key="1">
    <source>
        <dbReference type="PROSITE" id="PS51064"/>
    </source>
</evidence>
<dbReference type="Pfam" id="PF02174">
    <property type="entry name" value="IRS"/>
    <property type="match status" value="1"/>
</dbReference>
<proteinExistence type="predicted"/>
<gene>
    <name evidence="2" type="ORF">HJG60_004028</name>
</gene>
<dbReference type="EMBL" id="JABVXQ010000013">
    <property type="protein sequence ID" value="KAF6080997.1"/>
    <property type="molecule type" value="Genomic_DNA"/>
</dbReference>
<comment type="caution">
    <text evidence="2">The sequence shown here is derived from an EMBL/GenBank/DDBJ whole genome shotgun (WGS) entry which is preliminary data.</text>
</comment>
<dbReference type="SUPFAM" id="SSF50729">
    <property type="entry name" value="PH domain-like"/>
    <property type="match status" value="1"/>
</dbReference>
<feature type="domain" description="IRS-type PTB" evidence="1">
    <location>
        <begin position="43"/>
        <end position="123"/>
    </location>
</feature>
<accession>A0A833YR07</accession>
<organism evidence="2 3">
    <name type="scientific">Phyllostomus discolor</name>
    <name type="common">pale spear-nosed bat</name>
    <dbReference type="NCBI Taxonomy" id="89673"/>
    <lineage>
        <taxon>Eukaryota</taxon>
        <taxon>Metazoa</taxon>
        <taxon>Chordata</taxon>
        <taxon>Craniata</taxon>
        <taxon>Vertebrata</taxon>
        <taxon>Euteleostomi</taxon>
        <taxon>Mammalia</taxon>
        <taxon>Eutheria</taxon>
        <taxon>Laurasiatheria</taxon>
        <taxon>Chiroptera</taxon>
        <taxon>Yangochiroptera</taxon>
        <taxon>Phyllostomidae</taxon>
        <taxon>Phyllostominae</taxon>
        <taxon>Phyllostomus</taxon>
    </lineage>
</organism>
<dbReference type="Gene3D" id="2.30.29.30">
    <property type="entry name" value="Pleckstrin-homology domain (PH domain)/Phosphotyrosine-binding domain (PTB)"/>
    <property type="match status" value="1"/>
</dbReference>
<dbReference type="PANTHER" id="PTHR21258">
    <property type="entry name" value="DOCKING PROTEIN RELATED"/>
    <property type="match status" value="1"/>
</dbReference>
<evidence type="ECO:0000313" key="2">
    <source>
        <dbReference type="EMBL" id="KAF6080997.1"/>
    </source>
</evidence>
<dbReference type="PANTHER" id="PTHR21258:SF42">
    <property type="entry name" value="DOCKING PROTEIN 3"/>
    <property type="match status" value="1"/>
</dbReference>
<dbReference type="Proteomes" id="UP000664940">
    <property type="component" value="Unassembled WGS sequence"/>
</dbReference>